<dbReference type="NCBIfam" id="TIGR01494">
    <property type="entry name" value="ATPase_P-type"/>
    <property type="match status" value="2"/>
</dbReference>
<comment type="similarity">
    <text evidence="2 10">Belongs to the cation transport ATPase (P-type) (TC 3.A.3) family. Type IB subfamily.</text>
</comment>
<dbReference type="PRINTS" id="PR00119">
    <property type="entry name" value="CATATPASE"/>
</dbReference>
<keyword evidence="3 10" id="KW-0812">Transmembrane</keyword>
<dbReference type="GO" id="GO:0016463">
    <property type="term" value="F:P-type zinc transporter activity"/>
    <property type="evidence" value="ECO:0007669"/>
    <property type="project" value="UniProtKB-EC"/>
</dbReference>
<dbReference type="PANTHER" id="PTHR48085:SF5">
    <property type="entry name" value="CADMIUM_ZINC-TRANSPORTING ATPASE HMA4-RELATED"/>
    <property type="match status" value="1"/>
</dbReference>
<feature type="transmembrane region" description="Helical" evidence="10">
    <location>
        <begin position="341"/>
        <end position="366"/>
    </location>
</feature>
<dbReference type="GO" id="GO:0016887">
    <property type="term" value="F:ATP hydrolysis activity"/>
    <property type="evidence" value="ECO:0007669"/>
    <property type="project" value="InterPro"/>
</dbReference>
<evidence type="ECO:0000256" key="10">
    <source>
        <dbReference type="RuleBase" id="RU362081"/>
    </source>
</evidence>
<dbReference type="NCBIfam" id="TIGR01525">
    <property type="entry name" value="ATPase-IB_hvy"/>
    <property type="match status" value="1"/>
</dbReference>
<dbReference type="Proteomes" id="UP000190395">
    <property type="component" value="Unassembled WGS sequence"/>
</dbReference>
<dbReference type="GO" id="GO:0005524">
    <property type="term" value="F:ATP binding"/>
    <property type="evidence" value="ECO:0007669"/>
    <property type="project" value="UniProtKB-UniRule"/>
</dbReference>
<evidence type="ECO:0000313" key="13">
    <source>
        <dbReference type="Proteomes" id="UP000190395"/>
    </source>
</evidence>
<evidence type="ECO:0000256" key="2">
    <source>
        <dbReference type="ARBA" id="ARBA00006024"/>
    </source>
</evidence>
<dbReference type="SFLD" id="SFLDF00027">
    <property type="entry name" value="p-type_atpase"/>
    <property type="match status" value="1"/>
</dbReference>
<dbReference type="SFLD" id="SFLDG00002">
    <property type="entry name" value="C1.7:_P-type_atpase_like"/>
    <property type="match status" value="1"/>
</dbReference>
<gene>
    <name evidence="12" type="ORF">SAMN02745152_01235</name>
</gene>
<evidence type="ECO:0000313" key="12">
    <source>
        <dbReference type="EMBL" id="SJZ79183.1"/>
    </source>
</evidence>
<dbReference type="RefSeq" id="WP_234969932.1">
    <property type="nucleotide sequence ID" value="NZ_FUXC01000006.1"/>
</dbReference>
<keyword evidence="7 10" id="KW-0472">Membrane</keyword>
<feature type="transmembrane region" description="Helical" evidence="10">
    <location>
        <begin position="665"/>
        <end position="685"/>
    </location>
</feature>
<dbReference type="GO" id="GO:0015086">
    <property type="term" value="F:cadmium ion transmembrane transporter activity"/>
    <property type="evidence" value="ECO:0007669"/>
    <property type="project" value="TreeGrafter"/>
</dbReference>
<keyword evidence="5" id="KW-1278">Translocase</keyword>
<feature type="transmembrane region" description="Helical" evidence="10">
    <location>
        <begin position="305"/>
        <end position="329"/>
    </location>
</feature>
<organism evidence="12 13">
    <name type="scientific">Treponema berlinense</name>
    <dbReference type="NCBI Taxonomy" id="225004"/>
    <lineage>
        <taxon>Bacteria</taxon>
        <taxon>Pseudomonadati</taxon>
        <taxon>Spirochaetota</taxon>
        <taxon>Spirochaetia</taxon>
        <taxon>Spirochaetales</taxon>
        <taxon>Treponemataceae</taxon>
        <taxon>Treponema</taxon>
    </lineage>
</organism>
<dbReference type="InterPro" id="IPR018303">
    <property type="entry name" value="ATPase_P-typ_P_site"/>
</dbReference>
<dbReference type="Gene3D" id="3.40.50.1000">
    <property type="entry name" value="HAD superfamily/HAD-like"/>
    <property type="match status" value="1"/>
</dbReference>
<dbReference type="InterPro" id="IPR027256">
    <property type="entry name" value="P-typ_ATPase_IB"/>
</dbReference>
<dbReference type="InterPro" id="IPR044492">
    <property type="entry name" value="P_typ_ATPase_HD_dom"/>
</dbReference>
<dbReference type="InterPro" id="IPR023214">
    <property type="entry name" value="HAD_sf"/>
</dbReference>
<comment type="catalytic activity">
    <reaction evidence="9">
        <text>Zn(2+)(in) + ATP + H2O = Zn(2+)(out) + ADP + phosphate + H(+)</text>
        <dbReference type="Rhea" id="RHEA:20621"/>
        <dbReference type="ChEBI" id="CHEBI:15377"/>
        <dbReference type="ChEBI" id="CHEBI:15378"/>
        <dbReference type="ChEBI" id="CHEBI:29105"/>
        <dbReference type="ChEBI" id="CHEBI:30616"/>
        <dbReference type="ChEBI" id="CHEBI:43474"/>
        <dbReference type="ChEBI" id="CHEBI:456216"/>
        <dbReference type="EC" id="7.2.2.12"/>
    </reaction>
</comment>
<keyword evidence="13" id="KW-1185">Reference proteome</keyword>
<dbReference type="Gene3D" id="3.40.1110.10">
    <property type="entry name" value="Calcium-transporting ATPase, cytoplasmic domain N"/>
    <property type="match status" value="1"/>
</dbReference>
<name>A0A1T4NJ72_9SPIR</name>
<dbReference type="STRING" id="225004.SAMN02745152_01235"/>
<evidence type="ECO:0000256" key="8">
    <source>
        <dbReference type="ARBA" id="ARBA00039097"/>
    </source>
</evidence>
<feature type="domain" description="P-type ATPase A" evidence="11">
    <location>
        <begin position="187"/>
        <end position="286"/>
    </location>
</feature>
<dbReference type="AlphaFoldDB" id="A0A1T4NJ72"/>
<keyword evidence="10" id="KW-1003">Cell membrane</keyword>
<dbReference type="InterPro" id="IPR008250">
    <property type="entry name" value="ATPase_P-typ_transduc_dom_A_sf"/>
</dbReference>
<dbReference type="InterPro" id="IPR036412">
    <property type="entry name" value="HAD-like_sf"/>
</dbReference>
<dbReference type="SFLD" id="SFLDS00003">
    <property type="entry name" value="Haloacid_Dehalogenase"/>
    <property type="match status" value="1"/>
</dbReference>
<evidence type="ECO:0000256" key="4">
    <source>
        <dbReference type="ARBA" id="ARBA00022723"/>
    </source>
</evidence>
<dbReference type="InterPro" id="IPR023298">
    <property type="entry name" value="ATPase_P-typ_TM_dom_sf"/>
</dbReference>
<feature type="transmembrane region" description="Helical" evidence="10">
    <location>
        <begin position="102"/>
        <end position="120"/>
    </location>
</feature>
<evidence type="ECO:0000256" key="1">
    <source>
        <dbReference type="ARBA" id="ARBA00004370"/>
    </source>
</evidence>
<dbReference type="Gene3D" id="2.70.150.10">
    <property type="entry name" value="Calcium-transporting ATPase, cytoplasmic transduction domain A"/>
    <property type="match status" value="1"/>
</dbReference>
<accession>A0A1T4NJ72</accession>
<dbReference type="InterPro" id="IPR059000">
    <property type="entry name" value="ATPase_P-type_domA"/>
</dbReference>
<proteinExistence type="inferred from homology"/>
<dbReference type="InterPro" id="IPR051014">
    <property type="entry name" value="Cation_Transport_ATPase_IB"/>
</dbReference>
<keyword evidence="10" id="KW-0067">ATP-binding</keyword>
<keyword evidence="4 10" id="KW-0479">Metal-binding</keyword>
<evidence type="ECO:0000256" key="3">
    <source>
        <dbReference type="ARBA" id="ARBA00022692"/>
    </source>
</evidence>
<keyword evidence="6 10" id="KW-1133">Transmembrane helix</keyword>
<evidence type="ECO:0000256" key="6">
    <source>
        <dbReference type="ARBA" id="ARBA00022989"/>
    </source>
</evidence>
<dbReference type="EMBL" id="FUXC01000006">
    <property type="protein sequence ID" value="SJZ79183.1"/>
    <property type="molecule type" value="Genomic_DNA"/>
</dbReference>
<reference evidence="12 13" key="1">
    <citation type="submission" date="2017-02" db="EMBL/GenBank/DDBJ databases">
        <authorList>
            <person name="Peterson S.W."/>
        </authorList>
    </citation>
    <scope>NUCLEOTIDE SEQUENCE [LARGE SCALE GENOMIC DNA]</scope>
    <source>
        <strain evidence="12 13">ATCC BAA-909</strain>
    </source>
</reference>
<sequence>MEKWMEDFEKSNIEEKNRTDGCKTEECKNEHEHHRHKYSCPCCHSHDCGDEEDEHEEEGELSLRQIICAIVLFGAALAVEHLSVFRQILGSIQFGSIGIQRLVFLVLYFVAYIICGKNVIKSAVKNILHGEIFDEKFLMSIASVGAIFVGEIGEAVAVMIFYNLGEFFQDYAVDKSRNSISALMDIRPDKAFVVRNGKVEEEKPENVKIGEIIEVKPGERVALDGEIEEGSSFMDTSALTGESVPRKVEKGSAILAGFVNSEGVVRIRVTKTYGESAVTRILELTEKAAEAKAKSEKFITRFAKYYTPIVCILALCVAVLPPLALSVFAPEIFAQYGWHTWIYRALMFLVVSCPCALVISVPLSFFSGIGAASRHGILIKGSNYIEALSKVDTAVFDKTGTLTKGTFAVSKVFAVEGVGEDELLALAAHAEYYSVHPISKSLCSAHQKMNLKNGLGNSCCELCIRKNAREISGHGIKIELDQKTVLAGNEKLLEKENIQIDPKIKIQLEEKKLAGTTVHVAENGVYKGCIVISDELKKDAKKTIGALKKCGVRQTAMLTGDNQKTAQIVAGELGIDRLFAGLLPEDKVNRVKELIEQKTQKKGSLVYVGDGINDSPVLACADVGVAMGALGSDAAIEAADVVIMDDKPERLIDAIKISRSTMAVVWQNVVLSLGIKVAIMVLGTLGVTGMWLAVFGDVGVTFFAVLNAMRILRK</sequence>
<comment type="subcellular location">
    <subcellularLocation>
        <location evidence="10">Cell membrane</location>
    </subcellularLocation>
    <subcellularLocation>
        <location evidence="1">Membrane</location>
    </subcellularLocation>
</comment>
<dbReference type="GeneID" id="303367477"/>
<evidence type="ECO:0000256" key="7">
    <source>
        <dbReference type="ARBA" id="ARBA00023136"/>
    </source>
</evidence>
<dbReference type="PANTHER" id="PTHR48085">
    <property type="entry name" value="CADMIUM/ZINC-TRANSPORTING ATPASE HMA2-RELATED"/>
    <property type="match status" value="1"/>
</dbReference>
<dbReference type="SUPFAM" id="SSF81653">
    <property type="entry name" value="Calcium ATPase, transduction domain A"/>
    <property type="match status" value="1"/>
</dbReference>
<feature type="transmembrane region" description="Helical" evidence="10">
    <location>
        <begin position="140"/>
        <end position="162"/>
    </location>
</feature>
<dbReference type="GO" id="GO:0046872">
    <property type="term" value="F:metal ion binding"/>
    <property type="evidence" value="ECO:0007669"/>
    <property type="project" value="UniProtKB-KW"/>
</dbReference>
<dbReference type="Pfam" id="PF00122">
    <property type="entry name" value="E1-E2_ATPase"/>
    <property type="match status" value="1"/>
</dbReference>
<evidence type="ECO:0000256" key="9">
    <source>
        <dbReference type="ARBA" id="ARBA00047308"/>
    </source>
</evidence>
<keyword evidence="10" id="KW-0547">Nucleotide-binding</keyword>
<feature type="transmembrane region" description="Helical" evidence="10">
    <location>
        <begin position="63"/>
        <end position="82"/>
    </location>
</feature>
<dbReference type="SUPFAM" id="SSF81665">
    <property type="entry name" value="Calcium ATPase, transmembrane domain M"/>
    <property type="match status" value="1"/>
</dbReference>
<protein>
    <recommendedName>
        <fullName evidence="8">P-type Zn(2+) transporter</fullName>
        <ecNumber evidence="8">7.2.2.12</ecNumber>
    </recommendedName>
</protein>
<dbReference type="SUPFAM" id="SSF56784">
    <property type="entry name" value="HAD-like"/>
    <property type="match status" value="1"/>
</dbReference>
<dbReference type="InterPro" id="IPR001757">
    <property type="entry name" value="P_typ_ATPase"/>
</dbReference>
<dbReference type="CDD" id="cd07548">
    <property type="entry name" value="P-type_ATPase-Cd_Zn_Co_like"/>
    <property type="match status" value="1"/>
</dbReference>
<dbReference type="GO" id="GO:0005886">
    <property type="term" value="C:plasma membrane"/>
    <property type="evidence" value="ECO:0007669"/>
    <property type="project" value="UniProtKB-SubCell"/>
</dbReference>
<evidence type="ECO:0000256" key="5">
    <source>
        <dbReference type="ARBA" id="ARBA00022967"/>
    </source>
</evidence>
<evidence type="ECO:0000259" key="11">
    <source>
        <dbReference type="Pfam" id="PF00122"/>
    </source>
</evidence>
<dbReference type="Pfam" id="PF00702">
    <property type="entry name" value="Hydrolase"/>
    <property type="match status" value="1"/>
</dbReference>
<dbReference type="PRINTS" id="PR00941">
    <property type="entry name" value="CDATPASE"/>
</dbReference>
<dbReference type="InterPro" id="IPR023299">
    <property type="entry name" value="ATPase_P-typ_cyto_dom_N"/>
</dbReference>
<dbReference type="PROSITE" id="PS00154">
    <property type="entry name" value="ATPASE_E1_E2"/>
    <property type="match status" value="1"/>
</dbReference>
<feature type="transmembrane region" description="Helical" evidence="10">
    <location>
        <begin position="691"/>
        <end position="712"/>
    </location>
</feature>
<dbReference type="EC" id="7.2.2.12" evidence="8"/>